<dbReference type="EMBL" id="MRYD01000437">
    <property type="protein sequence ID" value="OSZ55683.1"/>
    <property type="molecule type" value="Genomic_DNA"/>
</dbReference>
<evidence type="ECO:0000313" key="2">
    <source>
        <dbReference type="EMBL" id="OSZ55683.1"/>
    </source>
</evidence>
<reference evidence="2 3" key="1">
    <citation type="submission" date="2016-12" db="EMBL/GenBank/DDBJ databases">
        <title>Genome Mining:The Detection of Biosynthetic Gene Clusters to Aid in the Expression of Curamycin A produced by Streptomyces sp. strain CZA14.</title>
        <authorList>
            <person name="Durrell K.A."/>
            <person name="Kirby B.M."/>
            <person name="Khan W."/>
            <person name="Mthethwa T."/>
            <person name="Le Roes-Hill M."/>
        </authorList>
    </citation>
    <scope>NUCLEOTIDE SEQUENCE [LARGE SCALE GENOMIC DNA]</scope>
    <source>
        <strain evidence="2 3">CZA14</strain>
    </source>
</reference>
<protein>
    <submittedName>
        <fullName evidence="2">Uncharacterized protein</fullName>
    </submittedName>
</protein>
<feature type="region of interest" description="Disordered" evidence="1">
    <location>
        <begin position="1"/>
        <end position="21"/>
    </location>
</feature>
<keyword evidence="3" id="KW-1185">Reference proteome</keyword>
<sequence>MAAGLDPPRKPTSQYGEDQRDLTERLLGHLVRGGLTQVGDLGETGFEAWPGDADSAIRRVLESLDAVAWQPAAGGGCWLANTAAGDREVSGTGQ</sequence>
<dbReference type="Proteomes" id="UP000194266">
    <property type="component" value="Unassembled WGS sequence"/>
</dbReference>
<organism evidence="2 3">
    <name type="scientific">Streptomyces pharetrae CZA14</name>
    <dbReference type="NCBI Taxonomy" id="1144883"/>
    <lineage>
        <taxon>Bacteria</taxon>
        <taxon>Bacillati</taxon>
        <taxon>Actinomycetota</taxon>
        <taxon>Actinomycetes</taxon>
        <taxon>Kitasatosporales</taxon>
        <taxon>Streptomycetaceae</taxon>
        <taxon>Streptomyces</taxon>
    </lineage>
</organism>
<comment type="caution">
    <text evidence="2">The sequence shown here is derived from an EMBL/GenBank/DDBJ whole genome shotgun (WGS) entry which is preliminary data.</text>
</comment>
<name>A0ABX3Y742_9ACTN</name>
<gene>
    <name evidence="2" type="ORF">OQI_37120</name>
</gene>
<evidence type="ECO:0000313" key="3">
    <source>
        <dbReference type="Proteomes" id="UP000194266"/>
    </source>
</evidence>
<proteinExistence type="predicted"/>
<dbReference type="RefSeq" id="WP_086173500.1">
    <property type="nucleotide sequence ID" value="NZ_MRYD01000437.1"/>
</dbReference>
<accession>A0ABX3Y742</accession>
<evidence type="ECO:0000256" key="1">
    <source>
        <dbReference type="SAM" id="MobiDB-lite"/>
    </source>
</evidence>